<accession>H5UWC6</accession>
<comment type="caution">
    <text evidence="1">The sequence shown here is derived from an EMBL/GenBank/DDBJ whole genome shotgun (WGS) entry which is preliminary data.</text>
</comment>
<reference evidence="1 2" key="1">
    <citation type="submission" date="2012-02" db="EMBL/GenBank/DDBJ databases">
        <title>Whole genome shotgun sequence of Escherichia hermannii NBRC 105704.</title>
        <authorList>
            <person name="Yoshida I."/>
            <person name="Hosoyama A."/>
            <person name="Tsuchikane K."/>
            <person name="Katsumata H."/>
            <person name="Yamazaki S."/>
            <person name="Fujita N."/>
        </authorList>
    </citation>
    <scope>NUCLEOTIDE SEQUENCE [LARGE SCALE GENOMIC DNA]</scope>
    <source>
        <strain evidence="1 2">NBRC 105704</strain>
    </source>
</reference>
<dbReference type="EMBL" id="BAFF01000001">
    <property type="protein sequence ID" value="GAB50207.1"/>
    <property type="molecule type" value="Genomic_DNA"/>
</dbReference>
<proteinExistence type="predicted"/>
<dbReference type="Proteomes" id="UP000010297">
    <property type="component" value="Unassembled WGS sequence"/>
</dbReference>
<dbReference type="AlphaFoldDB" id="H5UWC6"/>
<sequence>MQLSFDVSFPTQDIRITPGYAEEIRNSFSFTAGVVKTLKVKVVVKGLTSDKCDDTMLVINYSEDYLDKCSFGEVINRAEQYARNYCRNLGLGAT</sequence>
<dbReference type="RefSeq" id="WP_002462722.1">
    <property type="nucleotide sequence ID" value="NZ_BAFF01000001.1"/>
</dbReference>
<gene>
    <name evidence="1" type="ORF">EH105704_01_02120</name>
</gene>
<protein>
    <submittedName>
        <fullName evidence="1">Uncharacterized protein</fullName>
    </submittedName>
</protein>
<organism evidence="1 2">
    <name type="scientific">Atlantibacter hermannii NBRC 105704</name>
    <dbReference type="NCBI Taxonomy" id="1115512"/>
    <lineage>
        <taxon>Bacteria</taxon>
        <taxon>Pseudomonadati</taxon>
        <taxon>Pseudomonadota</taxon>
        <taxon>Gammaproteobacteria</taxon>
        <taxon>Enterobacterales</taxon>
        <taxon>Enterobacteriaceae</taxon>
        <taxon>Atlantibacter</taxon>
    </lineage>
</organism>
<dbReference type="GeneID" id="92828844"/>
<name>H5UWC6_ATLHE</name>
<evidence type="ECO:0000313" key="1">
    <source>
        <dbReference type="EMBL" id="GAB50207.1"/>
    </source>
</evidence>
<keyword evidence="2" id="KW-1185">Reference proteome</keyword>
<evidence type="ECO:0000313" key="2">
    <source>
        <dbReference type="Proteomes" id="UP000010297"/>
    </source>
</evidence>